<name>A0AAD6QFT0_9ROSI</name>
<comment type="caution">
    <text evidence="2">The sequence shown here is derived from an EMBL/GenBank/DDBJ whole genome shotgun (WGS) entry which is preliminary data.</text>
</comment>
<keyword evidence="1" id="KW-1133">Transmembrane helix</keyword>
<dbReference type="EMBL" id="JAQIZT010000007">
    <property type="protein sequence ID" value="KAJ6989591.1"/>
    <property type="molecule type" value="Genomic_DNA"/>
</dbReference>
<organism evidence="2 3">
    <name type="scientific">Populus alba x Populus x berolinensis</name>
    <dbReference type="NCBI Taxonomy" id="444605"/>
    <lineage>
        <taxon>Eukaryota</taxon>
        <taxon>Viridiplantae</taxon>
        <taxon>Streptophyta</taxon>
        <taxon>Embryophyta</taxon>
        <taxon>Tracheophyta</taxon>
        <taxon>Spermatophyta</taxon>
        <taxon>Magnoliopsida</taxon>
        <taxon>eudicotyledons</taxon>
        <taxon>Gunneridae</taxon>
        <taxon>Pentapetalae</taxon>
        <taxon>rosids</taxon>
        <taxon>fabids</taxon>
        <taxon>Malpighiales</taxon>
        <taxon>Salicaceae</taxon>
        <taxon>Saliceae</taxon>
        <taxon>Populus</taxon>
    </lineage>
</organism>
<reference evidence="2" key="1">
    <citation type="journal article" date="2023" name="Mol. Ecol. Resour.">
        <title>Chromosome-level genome assembly of a triploid poplar Populus alba 'Berolinensis'.</title>
        <authorList>
            <person name="Chen S."/>
            <person name="Yu Y."/>
            <person name="Wang X."/>
            <person name="Wang S."/>
            <person name="Zhang T."/>
            <person name="Zhou Y."/>
            <person name="He R."/>
            <person name="Meng N."/>
            <person name="Wang Y."/>
            <person name="Liu W."/>
            <person name="Liu Z."/>
            <person name="Liu J."/>
            <person name="Guo Q."/>
            <person name="Huang H."/>
            <person name="Sederoff R.R."/>
            <person name="Wang G."/>
            <person name="Qu G."/>
            <person name="Chen S."/>
        </authorList>
    </citation>
    <scope>NUCLEOTIDE SEQUENCE</scope>
    <source>
        <strain evidence="2">SC-2020</strain>
    </source>
</reference>
<dbReference type="AlphaFoldDB" id="A0AAD6QFT0"/>
<sequence>MGKPDNLIPMDLALKMASKIRAKERFAVHFYTFELAIVHDKMLRDLQLRMAILLPLLLLSFNIDMTMISEAFKFQRFMIYRPCKGNDSG</sequence>
<feature type="transmembrane region" description="Helical" evidence="1">
    <location>
        <begin position="50"/>
        <end position="72"/>
    </location>
</feature>
<dbReference type="Proteomes" id="UP001164929">
    <property type="component" value="Chromosome 7"/>
</dbReference>
<evidence type="ECO:0000256" key="1">
    <source>
        <dbReference type="SAM" id="Phobius"/>
    </source>
</evidence>
<protein>
    <submittedName>
        <fullName evidence="2">Uncharacterized protein</fullName>
    </submittedName>
</protein>
<keyword evidence="1" id="KW-0472">Membrane</keyword>
<evidence type="ECO:0000313" key="3">
    <source>
        <dbReference type="Proteomes" id="UP001164929"/>
    </source>
</evidence>
<proteinExistence type="predicted"/>
<keyword evidence="1" id="KW-0812">Transmembrane</keyword>
<gene>
    <name evidence="2" type="ORF">NC653_018155</name>
</gene>
<keyword evidence="3" id="KW-1185">Reference proteome</keyword>
<accession>A0AAD6QFT0</accession>
<evidence type="ECO:0000313" key="2">
    <source>
        <dbReference type="EMBL" id="KAJ6989591.1"/>
    </source>
</evidence>